<dbReference type="GO" id="GO:0055085">
    <property type="term" value="P:transmembrane transport"/>
    <property type="evidence" value="ECO:0007669"/>
    <property type="project" value="InterPro"/>
</dbReference>
<evidence type="ECO:0000256" key="3">
    <source>
        <dbReference type="ARBA" id="ARBA00022448"/>
    </source>
</evidence>
<feature type="transmembrane region" description="Helical" evidence="8">
    <location>
        <begin position="6"/>
        <end position="21"/>
    </location>
</feature>
<dbReference type="Gene3D" id="1.20.1530.20">
    <property type="match status" value="1"/>
</dbReference>
<keyword evidence="7 8" id="KW-0472">Membrane</keyword>
<evidence type="ECO:0000256" key="1">
    <source>
        <dbReference type="ARBA" id="ARBA00004651"/>
    </source>
</evidence>
<evidence type="ECO:0000256" key="7">
    <source>
        <dbReference type="ARBA" id="ARBA00023136"/>
    </source>
</evidence>
<dbReference type="EMBL" id="QUZK01000051">
    <property type="protein sequence ID" value="RFF29199.1"/>
    <property type="molecule type" value="Genomic_DNA"/>
</dbReference>
<evidence type="ECO:0000256" key="8">
    <source>
        <dbReference type="SAM" id="Phobius"/>
    </source>
</evidence>
<keyword evidence="6 8" id="KW-1133">Transmembrane helix</keyword>
<accession>A0A3E1K5A8</accession>
<dbReference type="InterPro" id="IPR004776">
    <property type="entry name" value="Mem_transp_PIN-like"/>
</dbReference>
<dbReference type="Proteomes" id="UP000260351">
    <property type="component" value="Unassembled WGS sequence"/>
</dbReference>
<evidence type="ECO:0000313" key="9">
    <source>
        <dbReference type="EMBL" id="RFF29199.1"/>
    </source>
</evidence>
<comment type="caution">
    <text evidence="9">The sequence shown here is derived from an EMBL/GenBank/DDBJ whole genome shotgun (WGS) entry which is preliminary data.</text>
</comment>
<feature type="transmembrane region" description="Helical" evidence="8">
    <location>
        <begin position="276"/>
        <end position="295"/>
    </location>
</feature>
<feature type="transmembrane region" description="Helical" evidence="8">
    <location>
        <begin position="189"/>
        <end position="209"/>
    </location>
</feature>
<feature type="transmembrane region" description="Helical" evidence="8">
    <location>
        <begin position="28"/>
        <end position="48"/>
    </location>
</feature>
<protein>
    <submittedName>
        <fullName evidence="9">AEC family transporter</fullName>
    </submittedName>
</protein>
<keyword evidence="4" id="KW-1003">Cell membrane</keyword>
<gene>
    <name evidence="9" type="ORF">DZC52_13905</name>
</gene>
<evidence type="ECO:0000256" key="2">
    <source>
        <dbReference type="ARBA" id="ARBA00010145"/>
    </source>
</evidence>
<sequence length="303" mass="32896">MSAYFVIISLIVVGRLLARVFPASAPEVLNRVVIMLCLPALIFIHVPTLEASTALLPLVIVPWTLLAVSVGLVLLLARWLELRREAVAVLLLLLPLGNTSFLGFPLVEALLGEEQVRYAVVYDQFGSFLIVCTHALFVLAWFGTGQRPAVGDMARRIVTFPPFIALVGALLLGNAWFPDWLMELARNFADMLLPLVTLAIGMSLHLRLVHEYRRPLFIGLASKLLILPAVALGLILLLGTRPDIARVALLESAMPPMITAAALLSSARLAPPLASALVAWGVLLSALTVPAWYFVAEWVFGTA</sequence>
<dbReference type="RefSeq" id="WP_116651753.1">
    <property type="nucleotide sequence ID" value="NZ_QUZK01000051.1"/>
</dbReference>
<feature type="transmembrane region" description="Helical" evidence="8">
    <location>
        <begin position="87"/>
        <end position="107"/>
    </location>
</feature>
<feature type="transmembrane region" description="Helical" evidence="8">
    <location>
        <begin position="216"/>
        <end position="238"/>
    </location>
</feature>
<dbReference type="Pfam" id="PF03547">
    <property type="entry name" value="Mem_trans"/>
    <property type="match status" value="2"/>
</dbReference>
<dbReference type="InterPro" id="IPR038770">
    <property type="entry name" value="Na+/solute_symporter_sf"/>
</dbReference>
<dbReference type="PANTHER" id="PTHR36838">
    <property type="entry name" value="AUXIN EFFLUX CARRIER FAMILY PROTEIN"/>
    <property type="match status" value="1"/>
</dbReference>
<evidence type="ECO:0000256" key="5">
    <source>
        <dbReference type="ARBA" id="ARBA00022692"/>
    </source>
</evidence>
<feature type="transmembrane region" description="Helical" evidence="8">
    <location>
        <begin position="157"/>
        <end position="177"/>
    </location>
</feature>
<keyword evidence="5 8" id="KW-0812">Transmembrane</keyword>
<keyword evidence="3" id="KW-0813">Transport</keyword>
<dbReference type="AlphaFoldDB" id="A0A3E1K5A8"/>
<evidence type="ECO:0000256" key="6">
    <source>
        <dbReference type="ARBA" id="ARBA00022989"/>
    </source>
</evidence>
<dbReference type="OrthoDB" id="9786183at2"/>
<keyword evidence="10" id="KW-1185">Reference proteome</keyword>
<dbReference type="PANTHER" id="PTHR36838:SF1">
    <property type="entry name" value="SLR1864 PROTEIN"/>
    <property type="match status" value="1"/>
</dbReference>
<evidence type="ECO:0000313" key="10">
    <source>
        <dbReference type="Proteomes" id="UP000260351"/>
    </source>
</evidence>
<comment type="subcellular location">
    <subcellularLocation>
        <location evidence="1">Cell membrane</location>
        <topology evidence="1">Multi-pass membrane protein</topology>
    </subcellularLocation>
</comment>
<reference evidence="9 10" key="1">
    <citation type="submission" date="2018-08" db="EMBL/GenBank/DDBJ databases">
        <title>Wenzhouxiangella salilacus sp. nov., a novel bacterium isolated from a saline lake in Xinjiang Province, China.</title>
        <authorList>
            <person name="Han S."/>
        </authorList>
    </citation>
    <scope>NUCLEOTIDE SEQUENCE [LARGE SCALE GENOMIC DNA]</scope>
    <source>
        <strain evidence="9 10">XDB06</strain>
    </source>
</reference>
<feature type="transmembrane region" description="Helical" evidence="8">
    <location>
        <begin position="127"/>
        <end position="145"/>
    </location>
</feature>
<proteinExistence type="inferred from homology"/>
<organism evidence="9 10">
    <name type="scientific">Wenzhouxiangella sediminis</name>
    <dbReference type="NCBI Taxonomy" id="1792836"/>
    <lineage>
        <taxon>Bacteria</taxon>
        <taxon>Pseudomonadati</taxon>
        <taxon>Pseudomonadota</taxon>
        <taxon>Gammaproteobacteria</taxon>
        <taxon>Chromatiales</taxon>
        <taxon>Wenzhouxiangellaceae</taxon>
        <taxon>Wenzhouxiangella</taxon>
    </lineage>
</organism>
<name>A0A3E1K5A8_9GAMM</name>
<dbReference type="GO" id="GO:0005886">
    <property type="term" value="C:plasma membrane"/>
    <property type="evidence" value="ECO:0007669"/>
    <property type="project" value="UniProtKB-SubCell"/>
</dbReference>
<comment type="similarity">
    <text evidence="2">Belongs to the auxin efflux carrier (TC 2.A.69) family.</text>
</comment>
<feature type="transmembrane region" description="Helical" evidence="8">
    <location>
        <begin position="54"/>
        <end position="75"/>
    </location>
</feature>
<feature type="transmembrane region" description="Helical" evidence="8">
    <location>
        <begin position="244"/>
        <end position="264"/>
    </location>
</feature>
<evidence type="ECO:0000256" key="4">
    <source>
        <dbReference type="ARBA" id="ARBA00022475"/>
    </source>
</evidence>